<name>A0ACD5T6V9_AVESA</name>
<dbReference type="Proteomes" id="UP001732700">
    <property type="component" value="Chromosome 1A"/>
</dbReference>
<protein>
    <submittedName>
        <fullName evidence="1">Uncharacterized protein</fullName>
    </submittedName>
</protein>
<accession>A0ACD5T6V9</accession>
<reference evidence="1" key="1">
    <citation type="submission" date="2021-05" db="EMBL/GenBank/DDBJ databases">
        <authorList>
            <person name="Scholz U."/>
            <person name="Mascher M."/>
            <person name="Fiebig A."/>
        </authorList>
    </citation>
    <scope>NUCLEOTIDE SEQUENCE [LARGE SCALE GENOMIC DNA]</scope>
</reference>
<evidence type="ECO:0000313" key="1">
    <source>
        <dbReference type="EnsemblPlants" id="AVESA.00010b.r2.1AG0002290.1.CDS.1"/>
    </source>
</evidence>
<evidence type="ECO:0000313" key="2">
    <source>
        <dbReference type="Proteomes" id="UP001732700"/>
    </source>
</evidence>
<keyword evidence="2" id="KW-1185">Reference proteome</keyword>
<dbReference type="EnsemblPlants" id="AVESA.00010b.r2.1AG0002290.1">
    <property type="protein sequence ID" value="AVESA.00010b.r2.1AG0002290.1.CDS.1"/>
    <property type="gene ID" value="AVESA.00010b.r2.1AG0002290"/>
</dbReference>
<proteinExistence type="predicted"/>
<reference evidence="1" key="2">
    <citation type="submission" date="2025-09" db="UniProtKB">
        <authorList>
            <consortium name="EnsemblPlants"/>
        </authorList>
    </citation>
    <scope>IDENTIFICATION</scope>
</reference>
<organism evidence="1 2">
    <name type="scientific">Avena sativa</name>
    <name type="common">Oat</name>
    <dbReference type="NCBI Taxonomy" id="4498"/>
    <lineage>
        <taxon>Eukaryota</taxon>
        <taxon>Viridiplantae</taxon>
        <taxon>Streptophyta</taxon>
        <taxon>Embryophyta</taxon>
        <taxon>Tracheophyta</taxon>
        <taxon>Spermatophyta</taxon>
        <taxon>Magnoliopsida</taxon>
        <taxon>Liliopsida</taxon>
        <taxon>Poales</taxon>
        <taxon>Poaceae</taxon>
        <taxon>BOP clade</taxon>
        <taxon>Pooideae</taxon>
        <taxon>Poodae</taxon>
        <taxon>Poeae</taxon>
        <taxon>Poeae Chloroplast Group 1 (Aveneae type)</taxon>
        <taxon>Aveninae</taxon>
        <taxon>Avena</taxon>
    </lineage>
</organism>
<sequence>MEAPLLLPVSTAACSSSSYITVDGDDTASVAPPSPKPSSPSGLSIAARYLAVLLVASVSLFAHHEASKGFRIDVVSAAPQGTLAARRFDLLFVSNGRAERVLHRASRAVEDALFPDPSFPRRRVTRVTVRMAAGNLTAADATVDAAADGEYVISLSPRLLSDAKAVDAVAAAVRRAVARMWLWDARGAAPARVTESMVEYLATSVPEENQASSAVETDYASNTQCISPRFLKHLERQRAGFVARLNRAMRDRWSDAAVDAALGAPARSVCAAYLAASVQRPVVGSAVVH</sequence>